<evidence type="ECO:0000256" key="4">
    <source>
        <dbReference type="ARBA" id="ARBA00022737"/>
    </source>
</evidence>
<keyword evidence="13" id="KW-1185">Reference proteome</keyword>
<feature type="binding site" evidence="9">
    <location>
        <begin position="681"/>
        <end position="688"/>
    </location>
    <ligand>
        <name>ATP</name>
        <dbReference type="ChEBI" id="CHEBI:30616"/>
    </ligand>
</feature>
<dbReference type="RefSeq" id="WP_092049435.1">
    <property type="nucleotide sequence ID" value="NZ_FNZF01000001.1"/>
</dbReference>
<evidence type="ECO:0000256" key="8">
    <source>
        <dbReference type="ARBA" id="ARBA00023136"/>
    </source>
</evidence>
<comment type="subcellular location">
    <subcellularLocation>
        <location evidence="1">Cell membrane</location>
        <topology evidence="1">Multi-pass membrane protein</topology>
    </subcellularLocation>
</comment>
<keyword evidence="2" id="KW-1003">Cell membrane</keyword>
<dbReference type="GO" id="GO:0003677">
    <property type="term" value="F:DNA binding"/>
    <property type="evidence" value="ECO:0007669"/>
    <property type="project" value="InterPro"/>
</dbReference>
<dbReference type="STRING" id="426757.SAMN04488127_0456"/>
<feature type="transmembrane region" description="Helical" evidence="10">
    <location>
        <begin position="271"/>
        <end position="290"/>
    </location>
</feature>
<dbReference type="Gene3D" id="3.40.50.300">
    <property type="entry name" value="P-loop containing nucleotide triphosphate hydrolases"/>
    <property type="match status" value="3"/>
</dbReference>
<evidence type="ECO:0000256" key="6">
    <source>
        <dbReference type="ARBA" id="ARBA00022840"/>
    </source>
</evidence>
<evidence type="ECO:0000313" key="12">
    <source>
        <dbReference type="EMBL" id="SEI78250.1"/>
    </source>
</evidence>
<feature type="transmembrane region" description="Helical" evidence="10">
    <location>
        <begin position="244"/>
        <end position="265"/>
    </location>
</feature>
<dbReference type="EMBL" id="FNZF01000001">
    <property type="protein sequence ID" value="SEI78250.1"/>
    <property type="molecule type" value="Genomic_DNA"/>
</dbReference>
<evidence type="ECO:0000259" key="11">
    <source>
        <dbReference type="PROSITE" id="PS50901"/>
    </source>
</evidence>
<proteinExistence type="predicted"/>
<reference evidence="13" key="1">
    <citation type="submission" date="2016-10" db="EMBL/GenBank/DDBJ databases">
        <authorList>
            <person name="Varghese N."/>
            <person name="Submissions S."/>
        </authorList>
    </citation>
    <scope>NUCLEOTIDE SEQUENCE [LARGE SCALE GENOMIC DNA]</scope>
    <source>
        <strain evidence="13">CGMCC 1.6763</strain>
    </source>
</reference>
<feature type="binding site" evidence="9">
    <location>
        <begin position="1008"/>
        <end position="1015"/>
    </location>
    <ligand>
        <name>ATP</name>
        <dbReference type="ChEBI" id="CHEBI:30616"/>
    </ligand>
</feature>
<evidence type="ECO:0000256" key="5">
    <source>
        <dbReference type="ARBA" id="ARBA00022741"/>
    </source>
</evidence>
<evidence type="ECO:0000256" key="2">
    <source>
        <dbReference type="ARBA" id="ARBA00022475"/>
    </source>
</evidence>
<organism evidence="12 13">
    <name type="scientific">Bhargavaea ginsengi</name>
    <dbReference type="NCBI Taxonomy" id="426757"/>
    <lineage>
        <taxon>Bacteria</taxon>
        <taxon>Bacillati</taxon>
        <taxon>Bacillota</taxon>
        <taxon>Bacilli</taxon>
        <taxon>Bacillales</taxon>
        <taxon>Caryophanaceae</taxon>
        <taxon>Bhargavaea</taxon>
    </lineage>
</organism>
<dbReference type="NCBIfam" id="TIGR03928">
    <property type="entry name" value="T7_EssCb_Firm"/>
    <property type="match status" value="1"/>
</dbReference>
<gene>
    <name evidence="12" type="ORF">SAMN04488127_0456</name>
</gene>
<dbReference type="InterPro" id="IPR027417">
    <property type="entry name" value="P-loop_NTPase"/>
</dbReference>
<evidence type="ECO:0000256" key="7">
    <source>
        <dbReference type="ARBA" id="ARBA00022989"/>
    </source>
</evidence>
<dbReference type="OrthoDB" id="9807790at2"/>
<protein>
    <submittedName>
        <fullName evidence="12">DNA segregation ATPase FtsK/SpoIIIE, S-DNA-T family</fullName>
    </submittedName>
</protein>
<dbReference type="InterPro" id="IPR023839">
    <property type="entry name" value="Firmicutes_EssC_C"/>
</dbReference>
<feature type="domain" description="FtsK" evidence="11">
    <location>
        <begin position="661"/>
        <end position="857"/>
    </location>
</feature>
<dbReference type="Proteomes" id="UP000199200">
    <property type="component" value="Unassembled WGS sequence"/>
</dbReference>
<evidence type="ECO:0000256" key="1">
    <source>
        <dbReference type="ARBA" id="ARBA00004651"/>
    </source>
</evidence>
<dbReference type="InterPro" id="IPR002543">
    <property type="entry name" value="FtsK_dom"/>
</dbReference>
<feature type="domain" description="FtsK" evidence="11">
    <location>
        <begin position="991"/>
        <end position="1175"/>
    </location>
</feature>
<dbReference type="Pfam" id="PF12538">
    <property type="entry name" value="FtsK_SpoIIIE_N"/>
    <property type="match status" value="1"/>
</dbReference>
<dbReference type="GO" id="GO:0005886">
    <property type="term" value="C:plasma membrane"/>
    <property type="evidence" value="ECO:0007669"/>
    <property type="project" value="UniProtKB-SubCell"/>
</dbReference>
<evidence type="ECO:0000256" key="9">
    <source>
        <dbReference type="PROSITE-ProRule" id="PRU00289"/>
    </source>
</evidence>
<dbReference type="Pfam" id="PF01580">
    <property type="entry name" value="FtsK_SpoIIIE"/>
    <property type="match status" value="2"/>
</dbReference>
<dbReference type="GO" id="GO:0005524">
    <property type="term" value="F:ATP binding"/>
    <property type="evidence" value="ECO:0007669"/>
    <property type="project" value="UniProtKB-UniRule"/>
</dbReference>
<dbReference type="PROSITE" id="PS50901">
    <property type="entry name" value="FTSK"/>
    <property type="match status" value="2"/>
</dbReference>
<keyword evidence="8 10" id="KW-0472">Membrane</keyword>
<dbReference type="InterPro" id="IPR050206">
    <property type="entry name" value="FtsK/SpoIIIE/SftA"/>
</dbReference>
<sequence length="1493" mass="168192">MQQLWVHYAEHVQRLDFNEYSVKRMTVGPSVGDSITVLDFPFVKGAFQLEGGEDGFTIRDGQGKIGYLKIGQPVSVTQRGRSLTLSVLPAPRRSHTYYVGYTGHITFGAGNMEATVNLRDPVIPGDAEKRFVLLKGAGRWYADVEFGCPFYLNGKKRSGSVPLQTGDVILWLGMQVRLTDKDVIELSCTGAFTTKLPAFQPPESEVMKSYPVYRRTPRIVYEAPEDKVSLSFPVQEQTDDGRGLWLVILPPLVMLIVMSLVVIFIPRGLFIIISISMFIVTLITSTAQYFRERKRRKRQEEKRRRVYTAYLENMREELYELRGKQQRMLDYHYPAFPALKQMTDGMSGRIWEKTRENDDFLHFRLGTGRVKASYNLNLSSGDLANREVDDLIEQSKKMEEVFSELDNAPVTADLSKGIIGLFGKEDVIRKEIAQIVGQLSFFHSYHDVRFVYIFNDSKYDQVEWMKWLPHFRLPHMHARGFIHDERSRDQLLGSLYEILRERDNHEDRGKVVFTPHLVFIVSDYRLIGEHVILEYLEGKDHQALGISVIFTADAKERITENVHMLVRYVNDSEGDILIRDRVASDTRFRLDHYVPEGDERFARTLRTLDHQVGMTNSLPESVGFLDLYGVTDAEDLPIIEKWETNQSAKSLAVPVGYKGREDLLELNLHEKAHGPHGLLAGTTGSGKSEFLQTYILSLAVNFHPHEVAFLLIDYKGGGMAQPFKNIPHLLGTITNIEGSRNFSLRALASIKSELKRRQRLFDRYTVTHIDEYTSLHKSGVAEEPLPHLFLISDEFAELKNEEPDFIRELVSAARIGRSLGVHLILATQKPGGIIDDQIWSNARFRVALKVQDAADSKEILKNGDAAVITVTGRGYLQVGNNEVYELFQSGWSGAPYLTETYEGEDEVAIVTDLGLEPLTGLSVSEGRKSSLTQIEAVTAKIGEAARSIGADRLSSPWLPPLDGRITQSAAVRLQGRGFAIGIADEPEKQSQYPVGYDPDADGNTGVFGSPGYGKSYTLQSLILGIAGIKTPEEANFYMLDYGNGSLLPLRQLPHTADYLTLDDELKRDKLIRLIKNEIARRKAAFQKAEVSTLAMYNRIAEEKFPLVYLAIDNYDIIRDEMEELEMQMNQFGRDGQSLGIHILLAATRPMSVRQTLMNNLKVKVVHYLMDSSEMYGIVGRPPYTPEPIPGRAILKKEEALFMQMFLPADGEDDFTVLESVKEKVRILKERYAGSGVPQPIPMLPAELTLEQFETAAEGAGGPGIVPAGLDEEAVRPVAIDFNRNRHLLIIGLAQRGKTNMMKVLIRTVRSQDTGPVAVFDSFDRGLSAFAQDSRITYADTKESLEAWIADAEQHFAEAEAAYVASIREPGAQVETVPSYLFIDGYSRFLQTADARIQDRLAKLMKNYSHLGFNVIVSSSNAEISKGYDAFTNELKLVRQALVFMKKSEQTILNVPYERKEEELPAGFAHYILNGKSTKIMTPFCLMEKEKVRS</sequence>
<accession>A0A1H6TPR8</accession>
<keyword evidence="4" id="KW-0677">Repeat</keyword>
<dbReference type="SUPFAM" id="SSF52540">
    <property type="entry name" value="P-loop containing nucleoside triphosphate hydrolases"/>
    <property type="match status" value="3"/>
</dbReference>
<dbReference type="InterPro" id="IPR022206">
    <property type="entry name" value="Firmicutes_EssC_N"/>
</dbReference>
<dbReference type="PANTHER" id="PTHR22683">
    <property type="entry name" value="SPORULATION PROTEIN RELATED"/>
    <property type="match status" value="1"/>
</dbReference>
<keyword evidence="3 10" id="KW-0812">Transmembrane</keyword>
<evidence type="ECO:0000256" key="10">
    <source>
        <dbReference type="SAM" id="Phobius"/>
    </source>
</evidence>
<keyword evidence="5 9" id="KW-0547">Nucleotide-binding</keyword>
<evidence type="ECO:0000313" key="13">
    <source>
        <dbReference type="Proteomes" id="UP000199200"/>
    </source>
</evidence>
<evidence type="ECO:0000256" key="3">
    <source>
        <dbReference type="ARBA" id="ARBA00022692"/>
    </source>
</evidence>
<keyword evidence="6 9" id="KW-0067">ATP-binding</keyword>
<keyword evidence="7 10" id="KW-1133">Transmembrane helix</keyword>
<name>A0A1H6TPR8_9BACL</name>
<dbReference type="PANTHER" id="PTHR22683:SF1">
    <property type="entry name" value="TYPE VII SECRETION SYSTEM PROTEIN ESSC"/>
    <property type="match status" value="1"/>
</dbReference>